<proteinExistence type="predicted"/>
<dbReference type="Pfam" id="PF01075">
    <property type="entry name" value="Glyco_transf_9"/>
    <property type="match status" value="1"/>
</dbReference>
<dbReference type="PANTHER" id="PTHR30160">
    <property type="entry name" value="TETRAACYLDISACCHARIDE 4'-KINASE-RELATED"/>
    <property type="match status" value="1"/>
</dbReference>
<comment type="caution">
    <text evidence="3">The sequence shown here is derived from an EMBL/GenBank/DDBJ whole genome shotgun (WGS) entry which is preliminary data.</text>
</comment>
<keyword evidence="4" id="KW-1185">Reference proteome</keyword>
<dbReference type="InterPro" id="IPR051199">
    <property type="entry name" value="LPS_LOS_Heptosyltrfase"/>
</dbReference>
<organism evidence="3 4">
    <name type="scientific">Mesocricetibacter intestinalis</name>
    <dbReference type="NCBI Taxonomy" id="1521930"/>
    <lineage>
        <taxon>Bacteria</taxon>
        <taxon>Pseudomonadati</taxon>
        <taxon>Pseudomonadota</taxon>
        <taxon>Gammaproteobacteria</taxon>
        <taxon>Pasteurellales</taxon>
        <taxon>Pasteurellaceae</taxon>
        <taxon>Mesocricetibacter</taxon>
    </lineage>
</organism>
<evidence type="ECO:0000313" key="3">
    <source>
        <dbReference type="EMBL" id="TDQ57924.1"/>
    </source>
</evidence>
<keyword evidence="2 3" id="KW-0808">Transferase</keyword>
<dbReference type="GO" id="GO:0005829">
    <property type="term" value="C:cytosol"/>
    <property type="evidence" value="ECO:0007669"/>
    <property type="project" value="TreeGrafter"/>
</dbReference>
<dbReference type="SUPFAM" id="SSF53756">
    <property type="entry name" value="UDP-Glycosyltransferase/glycogen phosphorylase"/>
    <property type="match status" value="1"/>
</dbReference>
<evidence type="ECO:0000313" key="4">
    <source>
        <dbReference type="Proteomes" id="UP000295657"/>
    </source>
</evidence>
<accession>A0A4R6VHT5</accession>
<protein>
    <submittedName>
        <fullName evidence="3">ADP-heptose:LPS heptosyltransferase</fullName>
    </submittedName>
</protein>
<evidence type="ECO:0000256" key="1">
    <source>
        <dbReference type="ARBA" id="ARBA00022676"/>
    </source>
</evidence>
<evidence type="ECO:0000256" key="2">
    <source>
        <dbReference type="ARBA" id="ARBA00022679"/>
    </source>
</evidence>
<dbReference type="Proteomes" id="UP000295657">
    <property type="component" value="Unassembled WGS sequence"/>
</dbReference>
<reference evidence="3 4" key="1">
    <citation type="submission" date="2019-03" db="EMBL/GenBank/DDBJ databases">
        <title>Genomic Encyclopedia of Type Strains, Phase IV (KMG-IV): sequencing the most valuable type-strain genomes for metagenomic binning, comparative biology and taxonomic classification.</title>
        <authorList>
            <person name="Goeker M."/>
        </authorList>
    </citation>
    <scope>NUCLEOTIDE SEQUENCE [LARGE SCALE GENOMIC DNA]</scope>
    <source>
        <strain evidence="3 4">DSM 28403</strain>
    </source>
</reference>
<name>A0A4R6VHT5_9PAST</name>
<dbReference type="OrthoDB" id="5668871at2"/>
<dbReference type="RefSeq" id="WP_133544067.1">
    <property type="nucleotide sequence ID" value="NZ_SNYQ01000003.1"/>
</dbReference>
<dbReference type="EMBL" id="SNYQ01000003">
    <property type="protein sequence ID" value="TDQ57924.1"/>
    <property type="molecule type" value="Genomic_DNA"/>
</dbReference>
<sequence>MKKLITLLFARRKKREQDLSRIRSVILKPIGDAIGDAIVHTAHLRQLKQAYPGLKTAVLVSARNREIFARSGVVDQLLPDKWFTYLSQRNRWQLYLDFMPTFTSRSIILDWLLKPEILINFGKKDKKHYNLNSVRNYDFSTALSNDIHIKDYLNQSVLRPFIPRKVSYFLHISASERRNAERLWRKGKLRLLLCPQGSTRRIPPAEIIELLSRLPSPMLERLDLVLSANPIDSTYSAAAEQAGLLLREAPPAPLFEYFALIDSADIVLAVDAGGVHIACALQKPLLAFYANCPSNIYKWAPNLNIAAEDALTLISSLPPSEHSNQTCGFALEEAVEWLQAQIEKRLPKESCD</sequence>
<gene>
    <name evidence="3" type="ORF">EDC45_0991</name>
</gene>
<dbReference type="AlphaFoldDB" id="A0A4R6VHT5"/>
<dbReference type="Gene3D" id="3.40.50.2000">
    <property type="entry name" value="Glycogen Phosphorylase B"/>
    <property type="match status" value="2"/>
</dbReference>
<keyword evidence="1" id="KW-0328">Glycosyltransferase</keyword>
<dbReference type="GO" id="GO:0008713">
    <property type="term" value="F:ADP-heptose-lipopolysaccharide heptosyltransferase activity"/>
    <property type="evidence" value="ECO:0007669"/>
    <property type="project" value="TreeGrafter"/>
</dbReference>
<dbReference type="GO" id="GO:0009244">
    <property type="term" value="P:lipopolysaccharide core region biosynthetic process"/>
    <property type="evidence" value="ECO:0007669"/>
    <property type="project" value="TreeGrafter"/>
</dbReference>
<dbReference type="InterPro" id="IPR002201">
    <property type="entry name" value="Glyco_trans_9"/>
</dbReference>